<gene>
    <name evidence="2" type="ORF">LITE_LOCUS35764</name>
</gene>
<dbReference type="EMBL" id="CAMGYJ010000008">
    <property type="protein sequence ID" value="CAI0463441.1"/>
    <property type="molecule type" value="Genomic_DNA"/>
</dbReference>
<dbReference type="Proteomes" id="UP001154282">
    <property type="component" value="Unassembled WGS sequence"/>
</dbReference>
<evidence type="ECO:0000313" key="3">
    <source>
        <dbReference type="Proteomes" id="UP001154282"/>
    </source>
</evidence>
<keyword evidence="3" id="KW-1185">Reference proteome</keyword>
<feature type="region of interest" description="Disordered" evidence="1">
    <location>
        <begin position="58"/>
        <end position="81"/>
    </location>
</feature>
<accession>A0AAV0NXZ8</accession>
<comment type="caution">
    <text evidence="2">The sequence shown here is derived from an EMBL/GenBank/DDBJ whole genome shotgun (WGS) entry which is preliminary data.</text>
</comment>
<protein>
    <submittedName>
        <fullName evidence="2">Uncharacterized protein</fullName>
    </submittedName>
</protein>
<organism evidence="2 3">
    <name type="scientific">Linum tenue</name>
    <dbReference type="NCBI Taxonomy" id="586396"/>
    <lineage>
        <taxon>Eukaryota</taxon>
        <taxon>Viridiplantae</taxon>
        <taxon>Streptophyta</taxon>
        <taxon>Embryophyta</taxon>
        <taxon>Tracheophyta</taxon>
        <taxon>Spermatophyta</taxon>
        <taxon>Magnoliopsida</taxon>
        <taxon>eudicotyledons</taxon>
        <taxon>Gunneridae</taxon>
        <taxon>Pentapetalae</taxon>
        <taxon>rosids</taxon>
        <taxon>fabids</taxon>
        <taxon>Malpighiales</taxon>
        <taxon>Linaceae</taxon>
        <taxon>Linum</taxon>
    </lineage>
</organism>
<evidence type="ECO:0000313" key="2">
    <source>
        <dbReference type="EMBL" id="CAI0463441.1"/>
    </source>
</evidence>
<sequence length="81" mass="9125">MSIRTSDLGSSICLRVSSFTFQSWRFTTTLTFGEKTLIFSNRKGSQKESLKLQTTTQLRSCPSGWDPTSVQASTSPQMRLR</sequence>
<name>A0AAV0NXZ8_9ROSI</name>
<dbReference type="AlphaFoldDB" id="A0AAV0NXZ8"/>
<reference evidence="2" key="1">
    <citation type="submission" date="2022-08" db="EMBL/GenBank/DDBJ databases">
        <authorList>
            <person name="Gutierrez-Valencia J."/>
        </authorList>
    </citation>
    <scope>NUCLEOTIDE SEQUENCE</scope>
</reference>
<evidence type="ECO:0000256" key="1">
    <source>
        <dbReference type="SAM" id="MobiDB-lite"/>
    </source>
</evidence>
<proteinExistence type="predicted"/>